<gene>
    <name evidence="3" type="ORF">TorRG33x02_135470</name>
</gene>
<evidence type="ECO:0000256" key="2">
    <source>
        <dbReference type="SAM" id="Phobius"/>
    </source>
</evidence>
<evidence type="ECO:0000313" key="3">
    <source>
        <dbReference type="EMBL" id="PON90690.1"/>
    </source>
</evidence>
<dbReference type="AlphaFoldDB" id="A0A2P5EYT6"/>
<dbReference type="Gene3D" id="1.10.287.1490">
    <property type="match status" value="1"/>
</dbReference>
<keyword evidence="2" id="KW-0472">Membrane</keyword>
<dbReference type="FunCoup" id="A0A2P5EYT6">
    <property type="interactions" value="1295"/>
</dbReference>
<keyword evidence="4" id="KW-1185">Reference proteome</keyword>
<evidence type="ECO:0000256" key="1">
    <source>
        <dbReference type="SAM" id="MobiDB-lite"/>
    </source>
</evidence>
<accession>A0A2P5EYT6</accession>
<feature type="transmembrane region" description="Helical" evidence="2">
    <location>
        <begin position="286"/>
        <end position="306"/>
    </location>
</feature>
<proteinExistence type="predicted"/>
<name>A0A2P5EYT6_TREOI</name>
<dbReference type="InParanoid" id="A0A2P5EYT6"/>
<comment type="caution">
    <text evidence="3">The sequence shown here is derived from an EMBL/GenBank/DDBJ whole genome shotgun (WGS) entry which is preliminary data.</text>
</comment>
<keyword evidence="2" id="KW-1133">Transmembrane helix</keyword>
<dbReference type="Proteomes" id="UP000237000">
    <property type="component" value="Unassembled WGS sequence"/>
</dbReference>
<keyword evidence="2" id="KW-0812">Transmembrane</keyword>
<organism evidence="3 4">
    <name type="scientific">Trema orientale</name>
    <name type="common">Charcoal tree</name>
    <name type="synonym">Celtis orientalis</name>
    <dbReference type="NCBI Taxonomy" id="63057"/>
    <lineage>
        <taxon>Eukaryota</taxon>
        <taxon>Viridiplantae</taxon>
        <taxon>Streptophyta</taxon>
        <taxon>Embryophyta</taxon>
        <taxon>Tracheophyta</taxon>
        <taxon>Spermatophyta</taxon>
        <taxon>Magnoliopsida</taxon>
        <taxon>eudicotyledons</taxon>
        <taxon>Gunneridae</taxon>
        <taxon>Pentapetalae</taxon>
        <taxon>rosids</taxon>
        <taxon>fabids</taxon>
        <taxon>Rosales</taxon>
        <taxon>Cannabaceae</taxon>
        <taxon>Trema</taxon>
    </lineage>
</organism>
<evidence type="ECO:0000313" key="4">
    <source>
        <dbReference type="Proteomes" id="UP000237000"/>
    </source>
</evidence>
<feature type="region of interest" description="Disordered" evidence="1">
    <location>
        <begin position="1"/>
        <end position="29"/>
    </location>
</feature>
<dbReference type="EMBL" id="JXTC01000081">
    <property type="protein sequence ID" value="PON90690.1"/>
    <property type="molecule type" value="Genomic_DNA"/>
</dbReference>
<protein>
    <submittedName>
        <fullName evidence="3">Peroxisomal and mitochondrial division factor</fullName>
    </submittedName>
</protein>
<dbReference type="STRING" id="63057.A0A2P5EYT6"/>
<reference evidence="4" key="1">
    <citation type="submission" date="2016-06" db="EMBL/GenBank/DDBJ databases">
        <title>Parallel loss of symbiosis genes in relatives of nitrogen-fixing non-legume Parasponia.</title>
        <authorList>
            <person name="Van Velzen R."/>
            <person name="Holmer R."/>
            <person name="Bu F."/>
            <person name="Rutten L."/>
            <person name="Van Zeijl A."/>
            <person name="Liu W."/>
            <person name="Santuari L."/>
            <person name="Cao Q."/>
            <person name="Sharma T."/>
            <person name="Shen D."/>
            <person name="Roswanjaya Y."/>
            <person name="Wardhani T."/>
            <person name="Kalhor M.S."/>
            <person name="Jansen J."/>
            <person name="Van den Hoogen J."/>
            <person name="Gungor B."/>
            <person name="Hartog M."/>
            <person name="Hontelez J."/>
            <person name="Verver J."/>
            <person name="Yang W.-C."/>
            <person name="Schijlen E."/>
            <person name="Repin R."/>
            <person name="Schilthuizen M."/>
            <person name="Schranz E."/>
            <person name="Heidstra R."/>
            <person name="Miyata K."/>
            <person name="Fedorova E."/>
            <person name="Kohlen W."/>
            <person name="Bisseling T."/>
            <person name="Smit S."/>
            <person name="Geurts R."/>
        </authorList>
    </citation>
    <scope>NUCLEOTIDE SEQUENCE [LARGE SCALE GENOMIC DNA]</scope>
    <source>
        <strain evidence="4">cv. RG33-2</strain>
    </source>
</reference>
<dbReference type="OrthoDB" id="1939306at2759"/>
<sequence length="311" mass="34695">MADETAVTGVDDQEAENFYDPDQTGELSRKVETLEQEKQKLVAENEETKERFKKLTVEIEKLKSAEAELKERLRETEKEIESFEEDRKALGAIAGRAAELETEVSRLQHDLITAMAEGEAASAEAAAKGARIEGLESEVESLRAAKAEGEKRVRELERKIGVLEVKEIEERSKRIRAEEETREQVGEQERQIVALKKIVEELEAQISENGVEAEKWVKEKVSVELALRHSEEKAKEMESRVHLLQKEVEKAETVIRGVKDQTVKVVNGAVDEVFGGGQEKGLNLRWPVIAGSVAAVVAGAAVLCVIHGRHR</sequence>